<dbReference type="InterPro" id="IPR006764">
    <property type="entry name" value="SAM_dep_MeTrfase_SAV2177_type"/>
</dbReference>
<accession>A0A563EKI1</accession>
<evidence type="ECO:0000313" key="1">
    <source>
        <dbReference type="EMBL" id="TWP47570.1"/>
    </source>
</evidence>
<dbReference type="OrthoDB" id="5175904at2"/>
<dbReference type="CDD" id="cd02440">
    <property type="entry name" value="AdoMet_MTases"/>
    <property type="match status" value="1"/>
</dbReference>
<evidence type="ECO:0000313" key="2">
    <source>
        <dbReference type="Proteomes" id="UP000316639"/>
    </source>
</evidence>
<dbReference type="Proteomes" id="UP000316639">
    <property type="component" value="Unassembled WGS sequence"/>
</dbReference>
<sequence length="270" mass="29712">MDRPNWAPGDIDATSPSPARIYDYWLGGAHNFAVDREVGAKALETMPELRHVIRTNRSFLRRVVNHLLAAGVRQFLDLGSGIPTVGNVHEIALQTDPDARVVYVDIDPVAVAHSRTILVDHPQVNVVQKDIRDVDSVLRAPEVTGTLDFDQPIAVLMIALLHFVPDSDEPRKIVGGYRNGLPSGSYLAISQGGFEDGDESAGAREAREHYSRQVTQMSFRSSAEITAFFEGFELVEPGVTRLPLWHPESLDDVGEDAHRFNGFGAVGRKP</sequence>
<proteinExistence type="predicted"/>
<dbReference type="InterPro" id="IPR029063">
    <property type="entry name" value="SAM-dependent_MTases_sf"/>
</dbReference>
<name>A0A563EKI1_9PSEU</name>
<comment type="caution">
    <text evidence="1">The sequence shown here is derived from an EMBL/GenBank/DDBJ whole genome shotgun (WGS) entry which is preliminary data.</text>
</comment>
<gene>
    <name evidence="1" type="ORF">FKR81_31935</name>
</gene>
<protein>
    <recommendedName>
        <fullName evidence="3">S-adenosyl methyltransferase</fullName>
    </recommendedName>
</protein>
<dbReference type="Pfam" id="PF04672">
    <property type="entry name" value="Methyltransf_19"/>
    <property type="match status" value="1"/>
</dbReference>
<dbReference type="PIRSF" id="PIRSF017393">
    <property type="entry name" value="MTase_SAV2177"/>
    <property type="match status" value="1"/>
</dbReference>
<dbReference type="EMBL" id="VOBR01000025">
    <property type="protein sequence ID" value="TWP47570.1"/>
    <property type="molecule type" value="Genomic_DNA"/>
</dbReference>
<evidence type="ECO:0008006" key="3">
    <source>
        <dbReference type="Google" id="ProtNLM"/>
    </source>
</evidence>
<dbReference type="AlphaFoldDB" id="A0A563EKI1"/>
<dbReference type="Gene3D" id="3.40.50.150">
    <property type="entry name" value="Vaccinia Virus protein VP39"/>
    <property type="match status" value="1"/>
</dbReference>
<dbReference type="RefSeq" id="WP_146357664.1">
    <property type="nucleotide sequence ID" value="NZ_VOBR01000025.1"/>
</dbReference>
<dbReference type="SUPFAM" id="SSF53335">
    <property type="entry name" value="S-adenosyl-L-methionine-dependent methyltransferases"/>
    <property type="match status" value="1"/>
</dbReference>
<reference evidence="1 2" key="1">
    <citation type="submission" date="2019-07" db="EMBL/GenBank/DDBJ databases">
        <title>Lentzea xizangensis sp. nov., isolated from Qinghai-Tibetan Plateau Soils.</title>
        <authorList>
            <person name="Huang J."/>
        </authorList>
    </citation>
    <scope>NUCLEOTIDE SEQUENCE [LARGE SCALE GENOMIC DNA]</scope>
    <source>
        <strain evidence="1 2">FXJ1.1311</strain>
    </source>
</reference>
<organism evidence="1 2">
    <name type="scientific">Lentzea tibetensis</name>
    <dbReference type="NCBI Taxonomy" id="2591470"/>
    <lineage>
        <taxon>Bacteria</taxon>
        <taxon>Bacillati</taxon>
        <taxon>Actinomycetota</taxon>
        <taxon>Actinomycetes</taxon>
        <taxon>Pseudonocardiales</taxon>
        <taxon>Pseudonocardiaceae</taxon>
        <taxon>Lentzea</taxon>
    </lineage>
</organism>
<keyword evidence="2" id="KW-1185">Reference proteome</keyword>